<dbReference type="PANTHER" id="PTHR21207:SF1">
    <property type="entry name" value="PACRG-LIKE PROTEIN"/>
    <property type="match status" value="1"/>
</dbReference>
<keyword evidence="2" id="KW-1185">Reference proteome</keyword>
<evidence type="ECO:0000313" key="3">
    <source>
        <dbReference type="RefSeq" id="XP_013420224.1"/>
    </source>
</evidence>
<accession>A0A1S3KCQ7</accession>
<dbReference type="STRING" id="7574.A0A1S3KCQ7"/>
<dbReference type="KEGG" id="lak:106180696"/>
<dbReference type="Gene3D" id="1.25.10.10">
    <property type="entry name" value="Leucine-rich Repeat Variant"/>
    <property type="match status" value="1"/>
</dbReference>
<dbReference type="AlphaFoldDB" id="A0A1S3KCQ7"/>
<organism evidence="2 3">
    <name type="scientific">Lingula anatina</name>
    <name type="common">Brachiopod</name>
    <name type="synonym">Lingula unguis</name>
    <dbReference type="NCBI Taxonomy" id="7574"/>
    <lineage>
        <taxon>Eukaryota</taxon>
        <taxon>Metazoa</taxon>
        <taxon>Spiralia</taxon>
        <taxon>Lophotrochozoa</taxon>
        <taxon>Brachiopoda</taxon>
        <taxon>Linguliformea</taxon>
        <taxon>Lingulata</taxon>
        <taxon>Lingulida</taxon>
        <taxon>Linguloidea</taxon>
        <taxon>Lingulidae</taxon>
        <taxon>Lingula</taxon>
    </lineage>
</organism>
<protein>
    <submittedName>
        <fullName evidence="3">PACRG-like protein</fullName>
    </submittedName>
</protein>
<dbReference type="RefSeq" id="XP_013420224.1">
    <property type="nucleotide sequence ID" value="XM_013564770.1"/>
</dbReference>
<sequence length="239" mass="25438">MASTRQVKPGHKGSSATNRGGSGRAPVKSASASALDDPALRSAAKVTRPSDKLNPKTVDPFSGGKKYKTSFASVYANGGVPCRLVHGSVKHKLAWSTPPEHVPFDPVLVTLAEGLRETVHPYSFVARAGFKELLDIPAAGEMAAPLLVKIVQPLRAALGDSEVTVFEAALDALVQLSRAVGPALNPHLKNLLVALAKRMMNKNLKETITYALHELEQNGGRECLPVIKSKIPTYSSIFS</sequence>
<dbReference type="PANTHER" id="PTHR21207">
    <property type="entry name" value="PARKIN COREGULATED GENE PROTEIN PARK2 COREGULATED"/>
    <property type="match status" value="1"/>
</dbReference>
<dbReference type="Proteomes" id="UP000085678">
    <property type="component" value="Unplaced"/>
</dbReference>
<proteinExistence type="predicted"/>
<dbReference type="SUPFAM" id="SSF48371">
    <property type="entry name" value="ARM repeat"/>
    <property type="match status" value="1"/>
</dbReference>
<dbReference type="InterPro" id="IPR016024">
    <property type="entry name" value="ARM-type_fold"/>
</dbReference>
<dbReference type="InParanoid" id="A0A1S3KCQ7"/>
<dbReference type="OMA" id="HKLQWEC"/>
<reference evidence="3" key="1">
    <citation type="submission" date="2025-08" db="UniProtKB">
        <authorList>
            <consortium name="RefSeq"/>
        </authorList>
    </citation>
    <scope>IDENTIFICATION</scope>
    <source>
        <tissue evidence="3">Gonads</tissue>
    </source>
</reference>
<evidence type="ECO:0000313" key="2">
    <source>
        <dbReference type="Proteomes" id="UP000085678"/>
    </source>
</evidence>
<gene>
    <name evidence="3" type="primary">LOC106180696</name>
</gene>
<dbReference type="GeneID" id="106180696"/>
<dbReference type="InterPro" id="IPR011989">
    <property type="entry name" value="ARM-like"/>
</dbReference>
<dbReference type="Pfam" id="PF10274">
    <property type="entry name" value="ParcG"/>
    <property type="match status" value="1"/>
</dbReference>
<feature type="region of interest" description="Disordered" evidence="1">
    <location>
        <begin position="1"/>
        <end position="59"/>
    </location>
</feature>
<name>A0A1S3KCQ7_LINAN</name>
<feature type="compositionally biased region" description="Low complexity" evidence="1">
    <location>
        <begin position="29"/>
        <end position="44"/>
    </location>
</feature>
<dbReference type="InterPro" id="IPR019399">
    <property type="entry name" value="Parkin_co-regulated_protein"/>
</dbReference>
<dbReference type="OrthoDB" id="10258089at2759"/>
<evidence type="ECO:0000256" key="1">
    <source>
        <dbReference type="SAM" id="MobiDB-lite"/>
    </source>
</evidence>